<evidence type="ECO:0000313" key="2">
    <source>
        <dbReference type="Proteomes" id="UP001479436"/>
    </source>
</evidence>
<sequence>MSVSLRFHLFQRKDNRVIKECLKDMFKEETTNMHLKEPMKNRQLTIHEIDTLSKHLAYRKGSRSMHGSLMDELFDDYDLGEFSLEETLRVPDLTSASDSTSDSDTDAVSMISSTASSIIRDDFVSFAKSLRYRQCGDNVNSDYSLASQSSISTFD</sequence>
<reference evidence="1 2" key="1">
    <citation type="submission" date="2023-04" db="EMBL/GenBank/DDBJ databases">
        <title>Genome of Basidiobolus ranarum AG-B5.</title>
        <authorList>
            <person name="Stajich J.E."/>
            <person name="Carter-House D."/>
            <person name="Gryganskyi A."/>
        </authorList>
    </citation>
    <scope>NUCLEOTIDE SEQUENCE [LARGE SCALE GENOMIC DNA]</scope>
    <source>
        <strain evidence="1 2">AG-B5</strain>
    </source>
</reference>
<dbReference type="EMBL" id="JASJQH010006914">
    <property type="protein sequence ID" value="KAK9727659.1"/>
    <property type="molecule type" value="Genomic_DNA"/>
</dbReference>
<gene>
    <name evidence="1" type="ORF">K7432_001643</name>
</gene>
<dbReference type="Proteomes" id="UP001479436">
    <property type="component" value="Unassembled WGS sequence"/>
</dbReference>
<evidence type="ECO:0000313" key="1">
    <source>
        <dbReference type="EMBL" id="KAK9727659.1"/>
    </source>
</evidence>
<organism evidence="1 2">
    <name type="scientific">Basidiobolus ranarum</name>
    <dbReference type="NCBI Taxonomy" id="34480"/>
    <lineage>
        <taxon>Eukaryota</taxon>
        <taxon>Fungi</taxon>
        <taxon>Fungi incertae sedis</taxon>
        <taxon>Zoopagomycota</taxon>
        <taxon>Entomophthoromycotina</taxon>
        <taxon>Basidiobolomycetes</taxon>
        <taxon>Basidiobolales</taxon>
        <taxon>Basidiobolaceae</taxon>
        <taxon>Basidiobolus</taxon>
    </lineage>
</organism>
<name>A0ABR2W9E6_9FUNG</name>
<protein>
    <submittedName>
        <fullName evidence="1">Uncharacterized protein</fullName>
    </submittedName>
</protein>
<accession>A0ABR2W9E6</accession>
<proteinExistence type="predicted"/>
<keyword evidence="2" id="KW-1185">Reference proteome</keyword>
<comment type="caution">
    <text evidence="1">The sequence shown here is derived from an EMBL/GenBank/DDBJ whole genome shotgun (WGS) entry which is preliminary data.</text>
</comment>